<proteinExistence type="predicted"/>
<reference evidence="2" key="1">
    <citation type="submission" date="2012-09" db="EMBL/GenBank/DDBJ databases">
        <authorList>
            <person name="Martin A.A."/>
        </authorList>
    </citation>
    <scope>NUCLEOTIDE SEQUENCE</scope>
</reference>
<feature type="compositionally biased region" description="Polar residues" evidence="1">
    <location>
        <begin position="120"/>
        <end position="137"/>
    </location>
</feature>
<sequence length="204" mass="22536">MVIFYDGSLEWYLDHTPGSQQWITSQPLHRHDGVDEEDAQAKVFKGTRQKTDISAEFSFKDLPVGTSIIREQTEYTVQQTTIDSSGKKSVGPEEVTMSRSYTLDIPGVDRVTGIRRWRKSPQQAGTPSTSTKAVANADKTNSIEAKSTGKAIEAVSELTLTKRNPAGKDSDLETPTADISRMPPLISRIAYLKNKNLMESDGKT</sequence>
<keyword evidence="2" id="KW-1185">Reference proteome</keyword>
<protein>
    <submittedName>
        <fullName evidence="3">S-layer homology domain-containing protein</fullName>
    </submittedName>
</protein>
<evidence type="ECO:0000313" key="2">
    <source>
        <dbReference type="Proteomes" id="UP000035642"/>
    </source>
</evidence>
<dbReference type="WBParaSite" id="ACAC_0000853801-mRNA-1">
    <property type="protein sequence ID" value="ACAC_0000853801-mRNA-1"/>
    <property type="gene ID" value="ACAC_0000853801"/>
</dbReference>
<organism evidence="2 3">
    <name type="scientific">Angiostrongylus cantonensis</name>
    <name type="common">Rat lungworm</name>
    <dbReference type="NCBI Taxonomy" id="6313"/>
    <lineage>
        <taxon>Eukaryota</taxon>
        <taxon>Metazoa</taxon>
        <taxon>Ecdysozoa</taxon>
        <taxon>Nematoda</taxon>
        <taxon>Chromadorea</taxon>
        <taxon>Rhabditida</taxon>
        <taxon>Rhabditina</taxon>
        <taxon>Rhabditomorpha</taxon>
        <taxon>Strongyloidea</taxon>
        <taxon>Metastrongylidae</taxon>
        <taxon>Angiostrongylus</taxon>
    </lineage>
</organism>
<evidence type="ECO:0000313" key="3">
    <source>
        <dbReference type="WBParaSite" id="ACAC_0000853801-mRNA-1"/>
    </source>
</evidence>
<feature type="region of interest" description="Disordered" evidence="1">
    <location>
        <begin position="160"/>
        <end position="180"/>
    </location>
</feature>
<name>A0A0K0DD12_ANGCA</name>
<dbReference type="AlphaFoldDB" id="A0A0K0DD12"/>
<accession>A0A0K0DD12</accession>
<feature type="region of interest" description="Disordered" evidence="1">
    <location>
        <begin position="118"/>
        <end position="137"/>
    </location>
</feature>
<evidence type="ECO:0000256" key="1">
    <source>
        <dbReference type="SAM" id="MobiDB-lite"/>
    </source>
</evidence>
<dbReference type="Proteomes" id="UP000035642">
    <property type="component" value="Unassembled WGS sequence"/>
</dbReference>
<reference evidence="3" key="2">
    <citation type="submission" date="2017-02" db="UniProtKB">
        <authorList>
            <consortium name="WormBaseParasite"/>
        </authorList>
    </citation>
    <scope>IDENTIFICATION</scope>
</reference>